<accession>A0ABQ6JMN4</accession>
<keyword evidence="3" id="KW-1185">Reference proteome</keyword>
<sequence length="69" mass="7276">MTAPVRAGAVTSWWCPPDLPPRSAVETPDQARADEHATAPRCAVAATLKGFVGQWQAPGWSPCGSRMTA</sequence>
<comment type="caution">
    <text evidence="2">The sequence shown here is derived from an EMBL/GenBank/DDBJ whole genome shotgun (WGS) entry which is preliminary data.</text>
</comment>
<gene>
    <name evidence="2" type="ORF">GCM10025868_40660</name>
</gene>
<name>A0ABQ6JMN4_9ACTN</name>
<protein>
    <submittedName>
        <fullName evidence="2">Uncharacterized protein</fullName>
    </submittedName>
</protein>
<organism evidence="2 3">
    <name type="scientific">Angustibacter aerolatus</name>
    <dbReference type="NCBI Taxonomy" id="1162965"/>
    <lineage>
        <taxon>Bacteria</taxon>
        <taxon>Bacillati</taxon>
        <taxon>Actinomycetota</taxon>
        <taxon>Actinomycetes</taxon>
        <taxon>Kineosporiales</taxon>
        <taxon>Kineosporiaceae</taxon>
    </lineage>
</organism>
<evidence type="ECO:0000313" key="2">
    <source>
        <dbReference type="EMBL" id="GMA88816.1"/>
    </source>
</evidence>
<feature type="region of interest" description="Disordered" evidence="1">
    <location>
        <begin position="16"/>
        <end position="37"/>
    </location>
</feature>
<dbReference type="Proteomes" id="UP001157017">
    <property type="component" value="Unassembled WGS sequence"/>
</dbReference>
<reference evidence="3" key="1">
    <citation type="journal article" date="2019" name="Int. J. Syst. Evol. Microbiol.">
        <title>The Global Catalogue of Microorganisms (GCM) 10K type strain sequencing project: providing services to taxonomists for standard genome sequencing and annotation.</title>
        <authorList>
            <consortium name="The Broad Institute Genomics Platform"/>
            <consortium name="The Broad Institute Genome Sequencing Center for Infectious Disease"/>
            <person name="Wu L."/>
            <person name="Ma J."/>
        </authorList>
    </citation>
    <scope>NUCLEOTIDE SEQUENCE [LARGE SCALE GENOMIC DNA]</scope>
    <source>
        <strain evidence="3">NBRC 108730</strain>
    </source>
</reference>
<evidence type="ECO:0000256" key="1">
    <source>
        <dbReference type="SAM" id="MobiDB-lite"/>
    </source>
</evidence>
<proteinExistence type="predicted"/>
<dbReference type="EMBL" id="BSUZ01000001">
    <property type="protein sequence ID" value="GMA88816.1"/>
    <property type="molecule type" value="Genomic_DNA"/>
</dbReference>
<evidence type="ECO:0000313" key="3">
    <source>
        <dbReference type="Proteomes" id="UP001157017"/>
    </source>
</evidence>